<keyword evidence="2" id="KW-0378">Hydrolase</keyword>
<evidence type="ECO:0000256" key="1">
    <source>
        <dbReference type="ARBA" id="ARBA00008779"/>
    </source>
</evidence>
<feature type="signal peptide" evidence="3">
    <location>
        <begin position="1"/>
        <end position="28"/>
    </location>
</feature>
<dbReference type="Gene3D" id="3.30.1120.10">
    <property type="match status" value="1"/>
</dbReference>
<dbReference type="PANTHER" id="PTHR42693">
    <property type="entry name" value="ARYLSULFATASE FAMILY MEMBER"/>
    <property type="match status" value="1"/>
</dbReference>
<dbReference type="Pfam" id="PF00884">
    <property type="entry name" value="Sulfatase"/>
    <property type="match status" value="1"/>
</dbReference>
<evidence type="ECO:0000313" key="5">
    <source>
        <dbReference type="EMBL" id="MBD1388646.1"/>
    </source>
</evidence>
<keyword evidence="6" id="KW-1185">Reference proteome</keyword>
<dbReference type="InterPro" id="IPR000917">
    <property type="entry name" value="Sulfatase_N"/>
</dbReference>
<reference evidence="5" key="1">
    <citation type="submission" date="2020-09" db="EMBL/GenBank/DDBJ databases">
        <title>A novel bacterium of genus Neiella, isolated from South China Sea.</title>
        <authorList>
            <person name="Huang H."/>
            <person name="Mo K."/>
            <person name="Hu Y."/>
        </authorList>
    </citation>
    <scope>NUCLEOTIDE SEQUENCE</scope>
    <source>
        <strain evidence="5">HB171785</strain>
    </source>
</reference>
<organism evidence="5 6">
    <name type="scientific">Neiella litorisoli</name>
    <dbReference type="NCBI Taxonomy" id="2771431"/>
    <lineage>
        <taxon>Bacteria</taxon>
        <taxon>Pseudomonadati</taxon>
        <taxon>Pseudomonadota</taxon>
        <taxon>Gammaproteobacteria</taxon>
        <taxon>Alteromonadales</taxon>
        <taxon>Echinimonadaceae</taxon>
        <taxon>Neiella</taxon>
    </lineage>
</organism>
<gene>
    <name evidence="5" type="ORF">IC617_04320</name>
</gene>
<sequence length="528" mass="59062">MTVLNNVQQSLVASLVSAACLIGLSGCATQQGADQPTAQATSNKPNVIYIIVDDMGIGDIEPYGQEKIRTPNLQQLADEGLTFTQHYAGNTVCAPSRASLMTGLHSGHSQIRGNYELGDFTDEGEFGQLPLKPGTTTLATVMKQAGYHTALIGKWGLGGPGSYGMPTKQGFDYFFGYMDQKQAHNHYPTHLWRNEEWFALDNEWLDVHQALPAGVDPHDPKSYQAYLREDFAQERLTQDALRYVKEHKDQPFFLYLAYAAPHAALQAPEDEIDQYEFEETPYGVDSKYLPQRRPRAARAAMITHIDKGIGQLTALLKELDLDDNTLIIFTSDNGPSPEGGADLEFFDSNGQFRGVKRDLYEGGIRMPTIARWPGKVAQGQRTDHVSAFWDVLPTLADLANVELSAKTSGISFLPTLMGQGEQPQHQSLYWEFHRPNGFHSQAVRIKDEQHGDWKAVRFYPKNSDKVTAIELYNLKDDPSESNNVASQYPKIVKQAARLMDQSRTRSFMDEWNFDFRGNKVSSKGTNNK</sequence>
<evidence type="ECO:0000313" key="6">
    <source>
        <dbReference type="Proteomes" id="UP000638014"/>
    </source>
</evidence>
<dbReference type="InterPro" id="IPR017850">
    <property type="entry name" value="Alkaline_phosphatase_core_sf"/>
</dbReference>
<proteinExistence type="inferred from homology"/>
<evidence type="ECO:0000259" key="4">
    <source>
        <dbReference type="Pfam" id="PF00884"/>
    </source>
</evidence>
<comment type="similarity">
    <text evidence="1">Belongs to the sulfatase family.</text>
</comment>
<dbReference type="CDD" id="cd16145">
    <property type="entry name" value="ARS_like"/>
    <property type="match status" value="1"/>
</dbReference>
<dbReference type="GO" id="GO:0004065">
    <property type="term" value="F:arylsulfatase activity"/>
    <property type="evidence" value="ECO:0007669"/>
    <property type="project" value="TreeGrafter"/>
</dbReference>
<accession>A0A8J6QIK1</accession>
<dbReference type="AlphaFoldDB" id="A0A8J6QIK1"/>
<evidence type="ECO:0000256" key="2">
    <source>
        <dbReference type="ARBA" id="ARBA00022801"/>
    </source>
</evidence>
<dbReference type="InterPro" id="IPR050738">
    <property type="entry name" value="Sulfatase"/>
</dbReference>
<protein>
    <submittedName>
        <fullName evidence="5">Arylsulfatase</fullName>
    </submittedName>
</protein>
<name>A0A8J6QIK1_9GAMM</name>
<dbReference type="SUPFAM" id="SSF53649">
    <property type="entry name" value="Alkaline phosphatase-like"/>
    <property type="match status" value="1"/>
</dbReference>
<dbReference type="Gene3D" id="3.40.720.10">
    <property type="entry name" value="Alkaline Phosphatase, subunit A"/>
    <property type="match status" value="1"/>
</dbReference>
<evidence type="ECO:0000256" key="3">
    <source>
        <dbReference type="SAM" id="SignalP"/>
    </source>
</evidence>
<dbReference type="Proteomes" id="UP000638014">
    <property type="component" value="Unassembled WGS sequence"/>
</dbReference>
<dbReference type="PANTHER" id="PTHR42693:SF53">
    <property type="entry name" value="ENDO-4-O-SULFATASE"/>
    <property type="match status" value="1"/>
</dbReference>
<feature type="domain" description="Sulfatase N-terminal" evidence="4">
    <location>
        <begin position="45"/>
        <end position="401"/>
    </location>
</feature>
<feature type="chain" id="PRO_5035180556" evidence="3">
    <location>
        <begin position="29"/>
        <end position="528"/>
    </location>
</feature>
<dbReference type="EMBL" id="JACXAF010000004">
    <property type="protein sequence ID" value="MBD1388646.1"/>
    <property type="molecule type" value="Genomic_DNA"/>
</dbReference>
<comment type="caution">
    <text evidence="5">The sequence shown here is derived from an EMBL/GenBank/DDBJ whole genome shotgun (WGS) entry which is preliminary data.</text>
</comment>
<keyword evidence="3" id="KW-0732">Signal</keyword>